<comment type="caution">
    <text evidence="2">The sequence shown here is derived from an EMBL/GenBank/DDBJ whole genome shotgun (WGS) entry which is preliminary data.</text>
</comment>
<keyword evidence="3" id="KW-1185">Reference proteome</keyword>
<evidence type="ECO:0000313" key="3">
    <source>
        <dbReference type="Proteomes" id="UP000606274"/>
    </source>
</evidence>
<gene>
    <name evidence="2" type="ORF">HF521_022311</name>
</gene>
<dbReference type="EMBL" id="JABFDY010000009">
    <property type="protein sequence ID" value="KAF7703304.1"/>
    <property type="molecule type" value="Genomic_DNA"/>
</dbReference>
<evidence type="ECO:0000256" key="1">
    <source>
        <dbReference type="SAM" id="MobiDB-lite"/>
    </source>
</evidence>
<proteinExistence type="predicted"/>
<feature type="compositionally biased region" description="Basic and acidic residues" evidence="1">
    <location>
        <begin position="91"/>
        <end position="108"/>
    </location>
</feature>
<accession>A0A8T0B8S5</accession>
<reference evidence="2" key="1">
    <citation type="submission" date="2020-08" db="EMBL/GenBank/DDBJ databases">
        <title>Chromosome-level assembly of Southern catfish (Silurus meridionalis) provides insights into visual adaptation to the nocturnal and benthic lifestyles.</title>
        <authorList>
            <person name="Zhang Y."/>
            <person name="Wang D."/>
            <person name="Peng Z."/>
        </authorList>
    </citation>
    <scope>NUCLEOTIDE SEQUENCE</scope>
    <source>
        <strain evidence="2">SWU-2019-XX</strain>
        <tissue evidence="2">Muscle</tissue>
    </source>
</reference>
<dbReference type="AlphaFoldDB" id="A0A8T0B8S5"/>
<name>A0A8T0B8S5_SILME</name>
<organism evidence="2 3">
    <name type="scientific">Silurus meridionalis</name>
    <name type="common">Southern catfish</name>
    <name type="synonym">Silurus soldatovi meridionalis</name>
    <dbReference type="NCBI Taxonomy" id="175797"/>
    <lineage>
        <taxon>Eukaryota</taxon>
        <taxon>Metazoa</taxon>
        <taxon>Chordata</taxon>
        <taxon>Craniata</taxon>
        <taxon>Vertebrata</taxon>
        <taxon>Euteleostomi</taxon>
        <taxon>Actinopterygii</taxon>
        <taxon>Neopterygii</taxon>
        <taxon>Teleostei</taxon>
        <taxon>Ostariophysi</taxon>
        <taxon>Siluriformes</taxon>
        <taxon>Siluridae</taxon>
        <taxon>Silurus</taxon>
    </lineage>
</organism>
<evidence type="ECO:0000313" key="2">
    <source>
        <dbReference type="EMBL" id="KAF7703304.1"/>
    </source>
</evidence>
<feature type="region of interest" description="Disordered" evidence="1">
    <location>
        <begin position="74"/>
        <end position="110"/>
    </location>
</feature>
<dbReference type="Proteomes" id="UP000606274">
    <property type="component" value="Unassembled WGS sequence"/>
</dbReference>
<sequence>MVERFLEQFPAIQASPWTRFKKSMEKDRLPRDTHTVFVLKDSNIRQFLEEGKALDPRFKSTVADKVWTRLGLQPSLEREREGPQNRLGPFRIKERACDQDDSSFDKDSASAATTLKRPSMQKRKDEQKALVFNAHAFDLCPTLSHSLRVSLISRTNGAITQMPLRSWLV</sequence>
<protein>
    <submittedName>
        <fullName evidence="2">Uncharacterized protein</fullName>
    </submittedName>
</protein>